<dbReference type="NCBIfam" id="TIGR01777">
    <property type="entry name" value="yfcH"/>
    <property type="match status" value="1"/>
</dbReference>
<dbReference type="InterPro" id="IPR013549">
    <property type="entry name" value="DUF1731"/>
</dbReference>
<dbReference type="EMBL" id="JAGTPX010000021">
    <property type="protein sequence ID" value="MBR8671372.1"/>
    <property type="molecule type" value="Genomic_DNA"/>
</dbReference>
<gene>
    <name evidence="4" type="ORF">KD144_17685</name>
</gene>
<dbReference type="PANTHER" id="PTHR11092:SF0">
    <property type="entry name" value="EPIMERASE FAMILY PROTEIN SDR39U1"/>
    <property type="match status" value="1"/>
</dbReference>
<feature type="domain" description="DUF1731" evidence="3">
    <location>
        <begin position="251"/>
        <end position="297"/>
    </location>
</feature>
<proteinExistence type="inferred from homology"/>
<sequence>MNFLIAGGTGLVGQALINKLIADNHIVYCLTRNDSNKNDTPNIHYIPWLNNELPAYNFPNIDIVINLAGYSLNSGRWTKKRKQLILTSRLHSTRELLAILNRLPNKPSLLLNASAIGVYGTSESQYFNESSPLGDDFLADTVKKWEACAETATTHSIRTVFCRFGIILSNKGGAFPKLVFPYRLYMGGRLGNGNQWVSWIHIEDVVGALLFIINHPTIEGPVNFTSPQPIKMSQLGRCISNHLRRPNWFSIPEPLLKIALGEMSLLITEGQHITPTVLLENGYIFQYTDMKEAIRSLY</sequence>
<dbReference type="PANTHER" id="PTHR11092">
    <property type="entry name" value="SUGAR NUCLEOTIDE EPIMERASE RELATED"/>
    <property type="match status" value="1"/>
</dbReference>
<organism evidence="4">
    <name type="scientific">Niallia circulans</name>
    <name type="common">Bacillus circulans</name>
    <dbReference type="NCBI Taxonomy" id="1397"/>
    <lineage>
        <taxon>Bacteria</taxon>
        <taxon>Bacillati</taxon>
        <taxon>Bacillota</taxon>
        <taxon>Bacilli</taxon>
        <taxon>Bacillales</taxon>
        <taxon>Bacillaceae</taxon>
        <taxon>Niallia</taxon>
    </lineage>
</organism>
<name>A0A941GJR8_NIACI</name>
<dbReference type="Pfam" id="PF08338">
    <property type="entry name" value="DUF1731"/>
    <property type="match status" value="1"/>
</dbReference>
<comment type="similarity">
    <text evidence="1">Belongs to the NAD(P)-dependent epimerase/dehydratase family. SDR39U1 subfamily.</text>
</comment>
<feature type="domain" description="NAD-dependent epimerase/dehydratase" evidence="2">
    <location>
        <begin position="4"/>
        <end position="216"/>
    </location>
</feature>
<dbReference type="AlphaFoldDB" id="A0A941GJR8"/>
<dbReference type="SUPFAM" id="SSF51735">
    <property type="entry name" value="NAD(P)-binding Rossmann-fold domains"/>
    <property type="match status" value="1"/>
</dbReference>
<accession>A0A941GJR8</accession>
<dbReference type="Pfam" id="PF01370">
    <property type="entry name" value="Epimerase"/>
    <property type="match status" value="1"/>
</dbReference>
<dbReference type="CDD" id="cd05242">
    <property type="entry name" value="SDR_a8"/>
    <property type="match status" value="1"/>
</dbReference>
<dbReference type="RefSeq" id="WP_212120457.1">
    <property type="nucleotide sequence ID" value="NZ_JAGTPX020000018.1"/>
</dbReference>
<evidence type="ECO:0000259" key="3">
    <source>
        <dbReference type="Pfam" id="PF08338"/>
    </source>
</evidence>
<reference evidence="4" key="1">
    <citation type="submission" date="2021-04" db="EMBL/GenBank/DDBJ databases">
        <title>Genomic analysis of electroactive and textile dye degrading Bacillus circulans strain: DC10 isolated from constructed wetland-microbial fuel cells treating textile dye wastewaters.</title>
        <authorList>
            <person name="Patel D.U."/>
            <person name="Desai C.R."/>
        </authorList>
    </citation>
    <scope>NUCLEOTIDE SEQUENCE</scope>
    <source>
        <strain evidence="4">DC10</strain>
    </source>
</reference>
<protein>
    <submittedName>
        <fullName evidence="4">TIGR01777 family oxidoreductase</fullName>
    </submittedName>
</protein>
<dbReference type="InterPro" id="IPR001509">
    <property type="entry name" value="Epimerase_deHydtase"/>
</dbReference>
<evidence type="ECO:0000313" key="4">
    <source>
        <dbReference type="EMBL" id="MBR8671372.1"/>
    </source>
</evidence>
<evidence type="ECO:0000259" key="2">
    <source>
        <dbReference type="Pfam" id="PF01370"/>
    </source>
</evidence>
<dbReference type="InterPro" id="IPR010099">
    <property type="entry name" value="SDR39U1"/>
</dbReference>
<dbReference type="Gene3D" id="3.40.50.720">
    <property type="entry name" value="NAD(P)-binding Rossmann-like Domain"/>
    <property type="match status" value="1"/>
</dbReference>
<comment type="caution">
    <text evidence="4">The sequence shown here is derived from an EMBL/GenBank/DDBJ whole genome shotgun (WGS) entry which is preliminary data.</text>
</comment>
<dbReference type="InterPro" id="IPR036291">
    <property type="entry name" value="NAD(P)-bd_dom_sf"/>
</dbReference>
<evidence type="ECO:0000256" key="1">
    <source>
        <dbReference type="ARBA" id="ARBA00009353"/>
    </source>
</evidence>